<feature type="region of interest" description="Disordered" evidence="1">
    <location>
        <begin position="1"/>
        <end position="121"/>
    </location>
</feature>
<proteinExistence type="predicted"/>
<reference evidence="2" key="1">
    <citation type="journal article" date="2022" name="bioRxiv">
        <title>Sequencing and chromosome-scale assembly of the giantPleurodeles waltlgenome.</title>
        <authorList>
            <person name="Brown T."/>
            <person name="Elewa A."/>
            <person name="Iarovenko S."/>
            <person name="Subramanian E."/>
            <person name="Araus A.J."/>
            <person name="Petzold A."/>
            <person name="Susuki M."/>
            <person name="Suzuki K.-i.T."/>
            <person name="Hayashi T."/>
            <person name="Toyoda A."/>
            <person name="Oliveira C."/>
            <person name="Osipova E."/>
            <person name="Leigh N.D."/>
            <person name="Simon A."/>
            <person name="Yun M.H."/>
        </authorList>
    </citation>
    <scope>NUCLEOTIDE SEQUENCE</scope>
    <source>
        <strain evidence="2">20211129_DDA</strain>
        <tissue evidence="2">Liver</tissue>
    </source>
</reference>
<feature type="compositionally biased region" description="Polar residues" evidence="1">
    <location>
        <begin position="32"/>
        <end position="49"/>
    </location>
</feature>
<gene>
    <name evidence="2" type="ORF">NDU88_003945</name>
</gene>
<sequence length="121" mass="12834">MAHAVRRSALSVGRTPLPAPKLSSRPWPNKASAVTLNRSTASPPHQEFQSRPPIWLAAHSISHPDPRGSAPQSLQPLWGGVRAPRGPQPASTTTRPVGPTILERPGPRGATQSAELLSARP</sequence>
<keyword evidence="3" id="KW-1185">Reference proteome</keyword>
<dbReference type="Proteomes" id="UP001066276">
    <property type="component" value="Chromosome 1_1"/>
</dbReference>
<evidence type="ECO:0000313" key="2">
    <source>
        <dbReference type="EMBL" id="KAJ1216342.1"/>
    </source>
</evidence>
<organism evidence="2 3">
    <name type="scientific">Pleurodeles waltl</name>
    <name type="common">Iberian ribbed newt</name>
    <dbReference type="NCBI Taxonomy" id="8319"/>
    <lineage>
        <taxon>Eukaryota</taxon>
        <taxon>Metazoa</taxon>
        <taxon>Chordata</taxon>
        <taxon>Craniata</taxon>
        <taxon>Vertebrata</taxon>
        <taxon>Euteleostomi</taxon>
        <taxon>Amphibia</taxon>
        <taxon>Batrachia</taxon>
        <taxon>Caudata</taxon>
        <taxon>Salamandroidea</taxon>
        <taxon>Salamandridae</taxon>
        <taxon>Pleurodelinae</taxon>
        <taxon>Pleurodeles</taxon>
    </lineage>
</organism>
<dbReference type="EMBL" id="JANPWB010000001">
    <property type="protein sequence ID" value="KAJ1216342.1"/>
    <property type="molecule type" value="Genomic_DNA"/>
</dbReference>
<name>A0AAV7WTP5_PLEWA</name>
<dbReference type="AlphaFoldDB" id="A0AAV7WTP5"/>
<evidence type="ECO:0000313" key="3">
    <source>
        <dbReference type="Proteomes" id="UP001066276"/>
    </source>
</evidence>
<protein>
    <submittedName>
        <fullName evidence="2">Uncharacterized protein</fullName>
    </submittedName>
</protein>
<evidence type="ECO:0000256" key="1">
    <source>
        <dbReference type="SAM" id="MobiDB-lite"/>
    </source>
</evidence>
<comment type="caution">
    <text evidence="2">The sequence shown here is derived from an EMBL/GenBank/DDBJ whole genome shotgun (WGS) entry which is preliminary data.</text>
</comment>
<accession>A0AAV7WTP5</accession>